<proteinExistence type="predicted"/>
<organism evidence="1">
    <name type="scientific">viral metagenome</name>
    <dbReference type="NCBI Taxonomy" id="1070528"/>
    <lineage>
        <taxon>unclassified sequences</taxon>
        <taxon>metagenomes</taxon>
        <taxon>organismal metagenomes</taxon>
    </lineage>
</organism>
<dbReference type="AlphaFoldDB" id="A0A6M3JKN5"/>
<accession>A0A6M3JKN5</accession>
<dbReference type="EMBL" id="MT141703">
    <property type="protein sequence ID" value="QJA69407.1"/>
    <property type="molecule type" value="Genomic_DNA"/>
</dbReference>
<evidence type="ECO:0000313" key="1">
    <source>
        <dbReference type="EMBL" id="QJA69407.1"/>
    </source>
</evidence>
<protein>
    <submittedName>
        <fullName evidence="1">Uncharacterized protein</fullName>
    </submittedName>
</protein>
<name>A0A6M3JKN5_9ZZZZ</name>
<reference evidence="1" key="1">
    <citation type="submission" date="2020-03" db="EMBL/GenBank/DDBJ databases">
        <title>The deep terrestrial virosphere.</title>
        <authorList>
            <person name="Holmfeldt K."/>
            <person name="Nilsson E."/>
            <person name="Simone D."/>
            <person name="Lopez-Fernandez M."/>
            <person name="Wu X."/>
            <person name="de Brujin I."/>
            <person name="Lundin D."/>
            <person name="Andersson A."/>
            <person name="Bertilsson S."/>
            <person name="Dopson M."/>
        </authorList>
    </citation>
    <scope>NUCLEOTIDE SEQUENCE</scope>
    <source>
        <strain evidence="1">MM415A04623</strain>
    </source>
</reference>
<sequence>MDILSMTENYSAGDITSVETVIDLMEEEDRLLIEYAVNNLLKEFIETKQKEESIREEEDKLWNHWTNTRREK</sequence>
<gene>
    <name evidence="1" type="ORF">MM415A04623_0005</name>
</gene>